<accession>A0A545TKU8</accession>
<dbReference type="PANTHER" id="PTHR23026:SF123">
    <property type="entry name" value="NAD(P)H NITROREDUCTASE RV3131-RELATED"/>
    <property type="match status" value="1"/>
</dbReference>
<dbReference type="AlphaFoldDB" id="A0A545TKU8"/>
<dbReference type="EC" id="1.13.11.79" evidence="2"/>
<dbReference type="Pfam" id="PF00881">
    <property type="entry name" value="Nitroreductase"/>
    <property type="match status" value="1"/>
</dbReference>
<dbReference type="PANTHER" id="PTHR23026">
    <property type="entry name" value="NADPH NITROREDUCTASE"/>
    <property type="match status" value="1"/>
</dbReference>
<dbReference type="Proteomes" id="UP000315252">
    <property type="component" value="Unassembled WGS sequence"/>
</dbReference>
<dbReference type="Gene3D" id="3.40.109.10">
    <property type="entry name" value="NADH Oxidase"/>
    <property type="match status" value="1"/>
</dbReference>
<feature type="domain" description="Nitroreductase" evidence="1">
    <location>
        <begin position="25"/>
        <end position="191"/>
    </location>
</feature>
<dbReference type="InterPro" id="IPR050627">
    <property type="entry name" value="Nitroreductase/BluB"/>
</dbReference>
<dbReference type="InterPro" id="IPR029479">
    <property type="entry name" value="Nitroreductase"/>
</dbReference>
<proteinExistence type="predicted"/>
<organism evidence="2 3">
    <name type="scientific">Denitrobaculum tricleocarpae</name>
    <dbReference type="NCBI Taxonomy" id="2591009"/>
    <lineage>
        <taxon>Bacteria</taxon>
        <taxon>Pseudomonadati</taxon>
        <taxon>Pseudomonadota</taxon>
        <taxon>Alphaproteobacteria</taxon>
        <taxon>Rhodospirillales</taxon>
        <taxon>Rhodospirillaceae</taxon>
        <taxon>Denitrobaculum</taxon>
    </lineage>
</organism>
<dbReference type="NCBIfam" id="TIGR02476">
    <property type="entry name" value="BluB"/>
    <property type="match status" value="1"/>
</dbReference>
<keyword evidence="3" id="KW-1185">Reference proteome</keyword>
<keyword evidence="2" id="KW-0560">Oxidoreductase</keyword>
<comment type="caution">
    <text evidence="2">The sequence shown here is derived from an EMBL/GenBank/DDBJ whole genome shotgun (WGS) entry which is preliminary data.</text>
</comment>
<dbReference type="GO" id="GO:0102919">
    <property type="term" value="F:5,6-dimethylbenzimidazole synthase activity"/>
    <property type="evidence" value="ECO:0007669"/>
    <property type="project" value="UniProtKB-EC"/>
</dbReference>
<dbReference type="RefSeq" id="WP_142898192.1">
    <property type="nucleotide sequence ID" value="NZ_ML660058.1"/>
</dbReference>
<protein>
    <submittedName>
        <fullName evidence="2">5,6-dimethylbenzimidazole synthase</fullName>
        <ecNumber evidence="2">1.13.11.79</ecNumber>
    </submittedName>
</protein>
<name>A0A545TKU8_9PROT</name>
<reference evidence="2 3" key="1">
    <citation type="submission" date="2019-06" db="EMBL/GenBank/DDBJ databases">
        <title>Whole genome sequence for Rhodospirillaceae sp. R148.</title>
        <authorList>
            <person name="Wang G."/>
        </authorList>
    </citation>
    <scope>NUCLEOTIDE SEQUENCE [LARGE SCALE GENOMIC DNA]</scope>
    <source>
        <strain evidence="2 3">R148</strain>
    </source>
</reference>
<gene>
    <name evidence="2" type="primary">bluB</name>
    <name evidence="2" type="ORF">FKG95_20060</name>
</gene>
<dbReference type="InterPro" id="IPR000415">
    <property type="entry name" value="Nitroreductase-like"/>
</dbReference>
<evidence type="ECO:0000259" key="1">
    <source>
        <dbReference type="Pfam" id="PF00881"/>
    </source>
</evidence>
<evidence type="ECO:0000313" key="2">
    <source>
        <dbReference type="EMBL" id="TQV77849.1"/>
    </source>
</evidence>
<dbReference type="CDD" id="cd02145">
    <property type="entry name" value="BluB"/>
    <property type="match status" value="1"/>
</dbReference>
<dbReference type="InterPro" id="IPR012825">
    <property type="entry name" value="BluB"/>
</dbReference>
<dbReference type="EMBL" id="VHSH01000007">
    <property type="protein sequence ID" value="TQV77849.1"/>
    <property type="molecule type" value="Genomic_DNA"/>
</dbReference>
<dbReference type="SUPFAM" id="SSF55469">
    <property type="entry name" value="FMN-dependent nitroreductase-like"/>
    <property type="match status" value="1"/>
</dbReference>
<dbReference type="OrthoDB" id="9773807at2"/>
<sequence>MPARDTQETPPRFTEPFRDELTQLLRWRRDVRRFKPDPVPAEVIGELLDLACLAPSVGNSQPWRFVAVESAEARTAIRENFEAANAEALEGYQGEQAERYAGLKLSGLDMAPVQLAVFCDEQTLQGHGLGSRTMPETLRYSAILAVHTLWLTARTRGIGVGWVSILDPEQATNDLGVPENWSLVAYLCIGWPEEEHEDPELVRHGWQDRTADCRKLERR</sequence>
<evidence type="ECO:0000313" key="3">
    <source>
        <dbReference type="Proteomes" id="UP000315252"/>
    </source>
</evidence>